<dbReference type="AlphaFoldDB" id="A0A914XQD6"/>
<dbReference type="Proteomes" id="UP000887566">
    <property type="component" value="Unplaced"/>
</dbReference>
<proteinExistence type="predicted"/>
<dbReference type="WBParaSite" id="PSAMB.scaffold92size81367.g1769.t1">
    <property type="protein sequence ID" value="PSAMB.scaffold92size81367.g1769.t1"/>
    <property type="gene ID" value="PSAMB.scaffold92size81367.g1769"/>
</dbReference>
<name>A0A914XQD6_9BILA</name>
<sequence>MSESRSTVVDYDGDGRTMGGGGLASRLRALPALAARRALTVCFNQPVGRLAGRPLPVPLTTGQPTTITDAYYGSLRLCDVCQPSARSIGLALLLALRSSVDAAL</sequence>
<protein>
    <submittedName>
        <fullName evidence="2">Uncharacterized protein</fullName>
    </submittedName>
</protein>
<organism evidence="1 2">
    <name type="scientific">Plectus sambesii</name>
    <dbReference type="NCBI Taxonomy" id="2011161"/>
    <lineage>
        <taxon>Eukaryota</taxon>
        <taxon>Metazoa</taxon>
        <taxon>Ecdysozoa</taxon>
        <taxon>Nematoda</taxon>
        <taxon>Chromadorea</taxon>
        <taxon>Plectida</taxon>
        <taxon>Plectina</taxon>
        <taxon>Plectoidea</taxon>
        <taxon>Plectidae</taxon>
        <taxon>Plectus</taxon>
    </lineage>
</organism>
<evidence type="ECO:0000313" key="2">
    <source>
        <dbReference type="WBParaSite" id="PSAMB.scaffold92size81367.g1769.t1"/>
    </source>
</evidence>
<evidence type="ECO:0000313" key="1">
    <source>
        <dbReference type="Proteomes" id="UP000887566"/>
    </source>
</evidence>
<reference evidence="2" key="1">
    <citation type="submission" date="2022-11" db="UniProtKB">
        <authorList>
            <consortium name="WormBaseParasite"/>
        </authorList>
    </citation>
    <scope>IDENTIFICATION</scope>
</reference>
<accession>A0A914XQD6</accession>
<keyword evidence="1" id="KW-1185">Reference proteome</keyword>